<keyword evidence="5" id="KW-0378">Hydrolase</keyword>
<evidence type="ECO:0000313" key="9">
    <source>
        <dbReference type="Proteomes" id="UP000499080"/>
    </source>
</evidence>
<keyword evidence="9" id="KW-1185">Reference proteome</keyword>
<dbReference type="InterPro" id="IPR041373">
    <property type="entry name" value="RT_RNaseH"/>
</dbReference>
<dbReference type="Proteomes" id="UP000499080">
    <property type="component" value="Unassembled WGS sequence"/>
</dbReference>
<evidence type="ECO:0000256" key="3">
    <source>
        <dbReference type="ARBA" id="ARBA00022722"/>
    </source>
</evidence>
<accession>A0A4Y2AB37</accession>
<proteinExistence type="predicted"/>
<dbReference type="GO" id="GO:0003964">
    <property type="term" value="F:RNA-directed DNA polymerase activity"/>
    <property type="evidence" value="ECO:0007669"/>
    <property type="project" value="UniProtKB-KW"/>
</dbReference>
<evidence type="ECO:0000259" key="7">
    <source>
        <dbReference type="Pfam" id="PF17917"/>
    </source>
</evidence>
<sequence length="151" mass="17179">MHTDASGYGLGIVLVQIQKEKERVIAYASKTLTKAEKNYSTTERECLAAVWAITKFRPYLYGRFFKIVTDHHSLCWLTGLKDPAGNLARRALRFQEYNFEITYKSGKKHKDADSLSRNPLEDEAVASVKVDALAAFSEIAVEQEKIRSYLK</sequence>
<reference evidence="8 9" key="1">
    <citation type="journal article" date="2019" name="Sci. Rep.">
        <title>Orb-weaving spider Araneus ventricosus genome elucidates the spidroin gene catalogue.</title>
        <authorList>
            <person name="Kono N."/>
            <person name="Nakamura H."/>
            <person name="Ohtoshi R."/>
            <person name="Moran D.A.P."/>
            <person name="Shinohara A."/>
            <person name="Yoshida Y."/>
            <person name="Fujiwara M."/>
            <person name="Mori M."/>
            <person name="Tomita M."/>
            <person name="Arakawa K."/>
        </authorList>
    </citation>
    <scope>NUCLEOTIDE SEQUENCE [LARGE SCALE GENOMIC DNA]</scope>
</reference>
<dbReference type="SUPFAM" id="SSF56672">
    <property type="entry name" value="DNA/RNA polymerases"/>
    <property type="match status" value="1"/>
</dbReference>
<dbReference type="PANTHER" id="PTHR34072:SF58">
    <property type="entry name" value="DNA (CYTOSINE-5-)-METHYLTRANSFERASE"/>
    <property type="match status" value="1"/>
</dbReference>
<dbReference type="GO" id="GO:0004519">
    <property type="term" value="F:endonuclease activity"/>
    <property type="evidence" value="ECO:0007669"/>
    <property type="project" value="UniProtKB-KW"/>
</dbReference>
<dbReference type="EMBL" id="BGPR01000011">
    <property type="protein sequence ID" value="GBL76978.1"/>
    <property type="molecule type" value="Genomic_DNA"/>
</dbReference>
<dbReference type="Pfam" id="PF17917">
    <property type="entry name" value="RT_RNaseH"/>
    <property type="match status" value="1"/>
</dbReference>
<gene>
    <name evidence="8" type="primary">POL_364</name>
    <name evidence="8" type="ORF">AVEN_12642_1</name>
</gene>
<dbReference type="GO" id="GO:0016787">
    <property type="term" value="F:hydrolase activity"/>
    <property type="evidence" value="ECO:0007669"/>
    <property type="project" value="UniProtKB-KW"/>
</dbReference>
<dbReference type="CDD" id="cd09274">
    <property type="entry name" value="RNase_HI_RT_Ty3"/>
    <property type="match status" value="1"/>
</dbReference>
<evidence type="ECO:0000256" key="1">
    <source>
        <dbReference type="ARBA" id="ARBA00022679"/>
    </source>
</evidence>
<evidence type="ECO:0000313" key="8">
    <source>
        <dbReference type="EMBL" id="GBL76978.1"/>
    </source>
</evidence>
<keyword evidence="4" id="KW-0255">Endonuclease</keyword>
<comment type="caution">
    <text evidence="8">The sequence shown here is derived from an EMBL/GenBank/DDBJ whole genome shotgun (WGS) entry which is preliminary data.</text>
</comment>
<evidence type="ECO:0000256" key="4">
    <source>
        <dbReference type="ARBA" id="ARBA00022759"/>
    </source>
</evidence>
<dbReference type="Gene3D" id="3.10.20.370">
    <property type="match status" value="1"/>
</dbReference>
<evidence type="ECO:0000256" key="2">
    <source>
        <dbReference type="ARBA" id="ARBA00022695"/>
    </source>
</evidence>
<keyword evidence="6" id="KW-0695">RNA-directed DNA polymerase</keyword>
<keyword evidence="3" id="KW-0540">Nuclease</keyword>
<dbReference type="AlphaFoldDB" id="A0A4Y2AB37"/>
<protein>
    <submittedName>
        <fullName evidence="8">Retrovirus-related Pol polyprotein from transposon 412</fullName>
    </submittedName>
</protein>
<dbReference type="OrthoDB" id="427924at2759"/>
<keyword evidence="1" id="KW-0808">Transferase</keyword>
<dbReference type="PANTHER" id="PTHR34072">
    <property type="entry name" value="ENZYMATIC POLYPROTEIN-RELATED"/>
    <property type="match status" value="1"/>
</dbReference>
<organism evidence="8 9">
    <name type="scientific">Araneus ventricosus</name>
    <name type="common">Orbweaver spider</name>
    <name type="synonym">Epeira ventricosa</name>
    <dbReference type="NCBI Taxonomy" id="182803"/>
    <lineage>
        <taxon>Eukaryota</taxon>
        <taxon>Metazoa</taxon>
        <taxon>Ecdysozoa</taxon>
        <taxon>Arthropoda</taxon>
        <taxon>Chelicerata</taxon>
        <taxon>Arachnida</taxon>
        <taxon>Araneae</taxon>
        <taxon>Araneomorphae</taxon>
        <taxon>Entelegynae</taxon>
        <taxon>Araneoidea</taxon>
        <taxon>Araneidae</taxon>
        <taxon>Araneus</taxon>
    </lineage>
</organism>
<feature type="domain" description="Reverse transcriptase RNase H-like" evidence="7">
    <location>
        <begin position="1"/>
        <end position="97"/>
    </location>
</feature>
<keyword evidence="2" id="KW-0548">Nucleotidyltransferase</keyword>
<dbReference type="InterPro" id="IPR043502">
    <property type="entry name" value="DNA/RNA_pol_sf"/>
</dbReference>
<evidence type="ECO:0000256" key="5">
    <source>
        <dbReference type="ARBA" id="ARBA00022801"/>
    </source>
</evidence>
<evidence type="ECO:0000256" key="6">
    <source>
        <dbReference type="ARBA" id="ARBA00022918"/>
    </source>
</evidence>
<name>A0A4Y2AB37_ARAVE</name>
<dbReference type="FunFam" id="3.10.20.370:FF:000001">
    <property type="entry name" value="Retrovirus-related Pol polyprotein from transposon 17.6-like protein"/>
    <property type="match status" value="1"/>
</dbReference>